<name>A0A0L7KRA8_OPEBR</name>
<proteinExistence type="predicted"/>
<comment type="caution">
    <text evidence="1">The sequence shown here is derived from an EMBL/GenBank/DDBJ whole genome shotgun (WGS) entry which is preliminary data.</text>
</comment>
<organism evidence="1 2">
    <name type="scientific">Operophtera brumata</name>
    <name type="common">Winter moth</name>
    <name type="synonym">Phalaena brumata</name>
    <dbReference type="NCBI Taxonomy" id="104452"/>
    <lineage>
        <taxon>Eukaryota</taxon>
        <taxon>Metazoa</taxon>
        <taxon>Ecdysozoa</taxon>
        <taxon>Arthropoda</taxon>
        <taxon>Hexapoda</taxon>
        <taxon>Insecta</taxon>
        <taxon>Pterygota</taxon>
        <taxon>Neoptera</taxon>
        <taxon>Endopterygota</taxon>
        <taxon>Lepidoptera</taxon>
        <taxon>Glossata</taxon>
        <taxon>Ditrysia</taxon>
        <taxon>Geometroidea</taxon>
        <taxon>Geometridae</taxon>
        <taxon>Larentiinae</taxon>
        <taxon>Operophtera</taxon>
    </lineage>
</organism>
<dbReference type="STRING" id="104452.A0A0L7KRA8"/>
<dbReference type="EMBL" id="JTDY01006621">
    <property type="protein sequence ID" value="KOB65827.1"/>
    <property type="molecule type" value="Genomic_DNA"/>
</dbReference>
<accession>A0A0L7KRA8</accession>
<dbReference type="AlphaFoldDB" id="A0A0L7KRA8"/>
<sequence>MRSLLEREQCRSPGLQWSTLSWRAYNSWLRRRQSELQLEKRELHSQILQLTAMYAQLQQLLESIWGSSTRPGTPLEGALKKRTALRDALAAVSVRLRAAAEYAHSAVRMLDDALPAWKLTAIGKNGWERTSGCADACKLLVDARCLERGARRVLSAHAAPRAARTLRLALDYAFTDAMHDHK</sequence>
<protein>
    <submittedName>
        <fullName evidence="1">Uncharacterized protein</fullName>
    </submittedName>
</protein>
<dbReference type="Proteomes" id="UP000037510">
    <property type="component" value="Unassembled WGS sequence"/>
</dbReference>
<gene>
    <name evidence="1" type="ORF">OBRU01_17600</name>
</gene>
<evidence type="ECO:0000313" key="1">
    <source>
        <dbReference type="EMBL" id="KOB65827.1"/>
    </source>
</evidence>
<reference evidence="1 2" key="1">
    <citation type="journal article" date="2015" name="Genome Biol. Evol.">
        <title>The genome of winter moth (Operophtera brumata) provides a genomic perspective on sexual dimorphism and phenology.</title>
        <authorList>
            <person name="Derks M.F."/>
            <person name="Smit S."/>
            <person name="Salis L."/>
            <person name="Schijlen E."/>
            <person name="Bossers A."/>
            <person name="Mateman C."/>
            <person name="Pijl A.S."/>
            <person name="de Ridder D."/>
            <person name="Groenen M.A."/>
            <person name="Visser M.E."/>
            <person name="Megens H.J."/>
        </authorList>
    </citation>
    <scope>NUCLEOTIDE SEQUENCE [LARGE SCALE GENOMIC DNA]</scope>
    <source>
        <strain evidence="1">WM2013NL</strain>
        <tissue evidence="1">Head and thorax</tissue>
    </source>
</reference>
<keyword evidence="2" id="KW-1185">Reference proteome</keyword>
<evidence type="ECO:0000313" key="2">
    <source>
        <dbReference type="Proteomes" id="UP000037510"/>
    </source>
</evidence>